<gene>
    <name evidence="2" type="ORF">AN218_30715</name>
</gene>
<dbReference type="Proteomes" id="UP000176005">
    <property type="component" value="Unassembled WGS sequence"/>
</dbReference>
<feature type="region of interest" description="Disordered" evidence="1">
    <location>
        <begin position="1"/>
        <end position="86"/>
    </location>
</feature>
<feature type="compositionally biased region" description="Basic and acidic residues" evidence="1">
    <location>
        <begin position="72"/>
        <end position="86"/>
    </location>
</feature>
<comment type="caution">
    <text evidence="2">The sequence shown here is derived from an EMBL/GenBank/DDBJ whole genome shotgun (WGS) entry which is preliminary data.</text>
</comment>
<protein>
    <submittedName>
        <fullName evidence="2">Uncharacterized protein</fullName>
    </submittedName>
</protein>
<proteinExistence type="predicted"/>
<accession>A0A1E7KQX2</accession>
<organism evidence="2 3">
    <name type="scientific">Streptomyces nanshensis</name>
    <dbReference type="NCBI Taxonomy" id="518642"/>
    <lineage>
        <taxon>Bacteria</taxon>
        <taxon>Bacillati</taxon>
        <taxon>Actinomycetota</taxon>
        <taxon>Actinomycetes</taxon>
        <taxon>Kitasatosporales</taxon>
        <taxon>Streptomycetaceae</taxon>
        <taxon>Streptomyces</taxon>
    </lineage>
</organism>
<keyword evidence="3" id="KW-1185">Reference proteome</keyword>
<feature type="non-terminal residue" evidence="2">
    <location>
        <position position="1"/>
    </location>
</feature>
<dbReference type="AlphaFoldDB" id="A0A1E7KQX2"/>
<evidence type="ECO:0000313" key="2">
    <source>
        <dbReference type="EMBL" id="OEV06349.1"/>
    </source>
</evidence>
<name>A0A1E7KQX2_9ACTN</name>
<reference evidence="2 3" key="1">
    <citation type="journal article" date="2016" name="Front. Microbiol.">
        <title>Comparative Genomics Analysis of Streptomyces Species Reveals Their Adaptation to the Marine Environment and Their Diversity at the Genomic Level.</title>
        <authorList>
            <person name="Tian X."/>
            <person name="Zhang Z."/>
            <person name="Yang T."/>
            <person name="Chen M."/>
            <person name="Li J."/>
            <person name="Chen F."/>
            <person name="Yang J."/>
            <person name="Li W."/>
            <person name="Zhang B."/>
            <person name="Zhang Z."/>
            <person name="Wu J."/>
            <person name="Zhang C."/>
            <person name="Long L."/>
            <person name="Xiao J."/>
        </authorList>
    </citation>
    <scope>NUCLEOTIDE SEQUENCE [LARGE SCALE GENOMIC DNA]</scope>
    <source>
        <strain evidence="2 3">SCSIO 10429</strain>
    </source>
</reference>
<dbReference type="EMBL" id="LJGW01000643">
    <property type="protein sequence ID" value="OEV06349.1"/>
    <property type="molecule type" value="Genomic_DNA"/>
</dbReference>
<evidence type="ECO:0000313" key="3">
    <source>
        <dbReference type="Proteomes" id="UP000176005"/>
    </source>
</evidence>
<evidence type="ECO:0000256" key="1">
    <source>
        <dbReference type="SAM" id="MobiDB-lite"/>
    </source>
</evidence>
<sequence length="86" mass="8193">RLPAGLGTDGTEAGRSGSARGAVGGGTGRSAASGRGLHFSRGGALAGERGRKGGRALNPAFLPDLGGVSGDAHTDAPAEGRPGEAD</sequence>